<protein>
    <submittedName>
        <fullName evidence="1">Uncharacterized protein</fullName>
    </submittedName>
</protein>
<evidence type="ECO:0000313" key="1">
    <source>
        <dbReference type="EMBL" id="GAF68240.1"/>
    </source>
</evidence>
<comment type="caution">
    <text evidence="1">The sequence shown here is derived from an EMBL/GenBank/DDBJ whole genome shotgun (WGS) entry which is preliminary data.</text>
</comment>
<organism evidence="1">
    <name type="scientific">marine sediment metagenome</name>
    <dbReference type="NCBI Taxonomy" id="412755"/>
    <lineage>
        <taxon>unclassified sequences</taxon>
        <taxon>metagenomes</taxon>
        <taxon>ecological metagenomes</taxon>
    </lineage>
</organism>
<proteinExistence type="predicted"/>
<sequence length="280" mass="29502">ADKAMPPTSIPKVGAGWADEAPIDEIMGSLRNSWDTAWGNIKGFDVKVPTDFKPPSPAVIKGLKEFDIAWPTPGQVLKTDDLITLRNQIQQLASQQSGPLGNSLRNRLVAAKSQVDDLLTRNLDPSGKGRGITSKTWRGLNSDEGTEAYRAFMDLQNAAPGNVSRKISPATLETSSAKRAGEGGLAGEGALQELSSQGAQVLTDFPSKQGIFQLGAAMGLLKMAGTPFGVALGPKGMQQFLTAQRGGQKAMQAFVDANEALLREFGLLGRGAAVSAAIED</sequence>
<reference evidence="1" key="1">
    <citation type="journal article" date="2014" name="Front. Microbiol.">
        <title>High frequency of phylogenetically diverse reductive dehalogenase-homologous genes in deep subseafloor sedimentary metagenomes.</title>
        <authorList>
            <person name="Kawai M."/>
            <person name="Futagami T."/>
            <person name="Toyoda A."/>
            <person name="Takaki Y."/>
            <person name="Nishi S."/>
            <person name="Hori S."/>
            <person name="Arai W."/>
            <person name="Tsubouchi T."/>
            <person name="Morono Y."/>
            <person name="Uchiyama I."/>
            <person name="Ito T."/>
            <person name="Fujiyama A."/>
            <person name="Inagaki F."/>
            <person name="Takami H."/>
        </authorList>
    </citation>
    <scope>NUCLEOTIDE SEQUENCE</scope>
    <source>
        <strain evidence="1">Expedition CK06-06</strain>
    </source>
</reference>
<gene>
    <name evidence="1" type="ORF">S01H1_14741</name>
</gene>
<dbReference type="EMBL" id="BARS01007680">
    <property type="protein sequence ID" value="GAF68240.1"/>
    <property type="molecule type" value="Genomic_DNA"/>
</dbReference>
<name>X0SWQ6_9ZZZZ</name>
<accession>X0SWQ6</accession>
<dbReference type="AlphaFoldDB" id="X0SWQ6"/>
<feature type="non-terminal residue" evidence="1">
    <location>
        <position position="1"/>
    </location>
</feature>